<name>A0A2T5I5C7_9PROT</name>
<protein>
    <submittedName>
        <fullName evidence="1">Uncharacterized protein</fullName>
    </submittedName>
</protein>
<proteinExistence type="predicted"/>
<dbReference type="EMBL" id="QAOL01000058">
    <property type="protein sequence ID" value="PTQ79039.1"/>
    <property type="molecule type" value="Genomic_DNA"/>
</dbReference>
<reference evidence="1 2" key="1">
    <citation type="submission" date="2018-04" db="EMBL/GenBank/DDBJ databases">
        <title>Active sludge and wastewater microbial communities from Klosterneuburg, Austria.</title>
        <authorList>
            <person name="Wagner M."/>
        </authorList>
    </citation>
    <scope>NUCLEOTIDE SEQUENCE [LARGE SCALE GENOMIC DNA]</scope>
    <source>
        <strain evidence="1 2">Nm4</strain>
    </source>
</reference>
<organism evidence="1 2">
    <name type="scientific">Nitrosomonas ureae</name>
    <dbReference type="NCBI Taxonomy" id="44577"/>
    <lineage>
        <taxon>Bacteria</taxon>
        <taxon>Pseudomonadati</taxon>
        <taxon>Pseudomonadota</taxon>
        <taxon>Betaproteobacteria</taxon>
        <taxon>Nitrosomonadales</taxon>
        <taxon>Nitrosomonadaceae</taxon>
        <taxon>Nitrosomonas</taxon>
    </lineage>
</organism>
<dbReference type="Proteomes" id="UP000244110">
    <property type="component" value="Unassembled WGS sequence"/>
</dbReference>
<gene>
    <name evidence="1" type="ORF">C8R28_10583</name>
</gene>
<sequence length="52" mass="5990">MGQVFNALIIEPDWESEFIDGRYVKAHHRSVETEMLKKVAYLGCPVLLDQVI</sequence>
<accession>A0A2T5I5C7</accession>
<evidence type="ECO:0000313" key="2">
    <source>
        <dbReference type="Proteomes" id="UP000244110"/>
    </source>
</evidence>
<evidence type="ECO:0000313" key="1">
    <source>
        <dbReference type="EMBL" id="PTQ79039.1"/>
    </source>
</evidence>
<dbReference type="AlphaFoldDB" id="A0A2T5I5C7"/>
<comment type="caution">
    <text evidence="1">The sequence shown here is derived from an EMBL/GenBank/DDBJ whole genome shotgun (WGS) entry which is preliminary data.</text>
</comment>